<dbReference type="RefSeq" id="WP_173417352.1">
    <property type="nucleotide sequence ID" value="NZ_CP054139.1"/>
</dbReference>
<protein>
    <submittedName>
        <fullName evidence="1">Glycosyltransferase</fullName>
    </submittedName>
</protein>
<evidence type="ECO:0000313" key="2">
    <source>
        <dbReference type="Proteomes" id="UP000505355"/>
    </source>
</evidence>
<dbReference type="KEGG" id="mmab:HQ865_24070"/>
<gene>
    <name evidence="1" type="ORF">HQ865_24070</name>
</gene>
<dbReference type="SUPFAM" id="SSF53756">
    <property type="entry name" value="UDP-Glycosyltransferase/glycogen phosphorylase"/>
    <property type="match status" value="1"/>
</dbReference>
<dbReference type="Pfam" id="PF13692">
    <property type="entry name" value="Glyco_trans_1_4"/>
    <property type="match status" value="1"/>
</dbReference>
<dbReference type="Proteomes" id="UP000505355">
    <property type="component" value="Chromosome"/>
</dbReference>
<evidence type="ECO:0000313" key="1">
    <source>
        <dbReference type="EMBL" id="QKJ32705.1"/>
    </source>
</evidence>
<accession>A0A7D4QD00</accession>
<keyword evidence="1" id="KW-0808">Transferase</keyword>
<dbReference type="PANTHER" id="PTHR12526">
    <property type="entry name" value="GLYCOSYLTRANSFERASE"/>
    <property type="match status" value="1"/>
</dbReference>
<name>A0A7D4QD00_9SPHI</name>
<reference evidence="1 2" key="1">
    <citation type="submission" date="2020-05" db="EMBL/GenBank/DDBJ databases">
        <title>Mucilaginibacter mali sp. nov.</title>
        <authorList>
            <person name="Kim H.S."/>
            <person name="Lee K.C."/>
            <person name="Suh M.K."/>
            <person name="Kim J.-S."/>
            <person name="Han K.-I."/>
            <person name="Eom M.K."/>
            <person name="Shin Y.K."/>
            <person name="Lee J.-S."/>
        </authorList>
    </citation>
    <scope>NUCLEOTIDE SEQUENCE [LARGE SCALE GENOMIC DNA]</scope>
    <source>
        <strain evidence="1 2">G2-14</strain>
    </source>
</reference>
<organism evidence="1 2">
    <name type="scientific">Mucilaginibacter mali</name>
    <dbReference type="NCBI Taxonomy" id="2740462"/>
    <lineage>
        <taxon>Bacteria</taxon>
        <taxon>Pseudomonadati</taxon>
        <taxon>Bacteroidota</taxon>
        <taxon>Sphingobacteriia</taxon>
        <taxon>Sphingobacteriales</taxon>
        <taxon>Sphingobacteriaceae</taxon>
        <taxon>Mucilaginibacter</taxon>
    </lineage>
</organism>
<dbReference type="Gene3D" id="3.40.50.11010">
    <property type="match status" value="1"/>
</dbReference>
<dbReference type="EMBL" id="CP054139">
    <property type="protein sequence ID" value="QKJ32705.1"/>
    <property type="molecule type" value="Genomic_DNA"/>
</dbReference>
<sequence>MMTNRNILCLSSTEWGGNYIKATVELMKELSTQNKLLFVNSPYTMKDLYDGIRGRKQVELARAFGLKSRIDTIILPNGGTVHLFTPPPSITINFLPPGFIYQTLLRFNGWNLRVTASRALRKLKMNDRLINFVAFNQGMGVTTGRRFGEHTLIYHCYDEIRGAHPWLQKHGIALEERFMKMADGVIVTSKGLYEAKKDHCRVCYVVKNAVNIDLFSKGFHTEIEQKKVVGYVGTIDERLDYDLLVNLADKMPDTQFVFVGRVTTDFNEEKELSECPNVTLTGAKLPDELPGYLKTFSAGIIPFVKSDFTKGIYPMKINEYLAAGLPVISTDFSNLDDFEGIIQITGDKHEFLQHLQTELATDTPERREGRLAVAKQNTWTVRAGELSDAIEKIEAGL</sequence>
<dbReference type="AlphaFoldDB" id="A0A7D4QD00"/>
<keyword evidence="2" id="KW-1185">Reference proteome</keyword>
<dbReference type="Gene3D" id="3.40.50.2000">
    <property type="entry name" value="Glycogen Phosphorylase B"/>
    <property type="match status" value="1"/>
</dbReference>
<dbReference type="GO" id="GO:0016740">
    <property type="term" value="F:transferase activity"/>
    <property type="evidence" value="ECO:0007669"/>
    <property type="project" value="UniProtKB-KW"/>
</dbReference>
<proteinExistence type="predicted"/>